<evidence type="ECO:0000313" key="6">
    <source>
        <dbReference type="EMBL" id="KAK8056134.1"/>
    </source>
</evidence>
<dbReference type="PANTHER" id="PTHR23236">
    <property type="entry name" value="EUKARYOTIC TRANSLATION INITIATION FACTOR 4B/4H"/>
    <property type="match status" value="1"/>
</dbReference>
<dbReference type="InterPro" id="IPR012677">
    <property type="entry name" value="Nucleotide-bd_a/b_plait_sf"/>
</dbReference>
<dbReference type="PANTHER" id="PTHR23236:SF119">
    <property type="entry name" value="NUCLEAR RNA-BINDING PROTEIN SART-3"/>
    <property type="match status" value="1"/>
</dbReference>
<accession>A0ABR1UE25</accession>
<evidence type="ECO:0000256" key="4">
    <source>
        <dbReference type="SAM" id="MobiDB-lite"/>
    </source>
</evidence>
<feature type="domain" description="RRM" evidence="5">
    <location>
        <begin position="319"/>
        <end position="401"/>
    </location>
</feature>
<dbReference type="Gene3D" id="3.30.70.330">
    <property type="match status" value="2"/>
</dbReference>
<evidence type="ECO:0000256" key="1">
    <source>
        <dbReference type="ARBA" id="ARBA00022737"/>
    </source>
</evidence>
<dbReference type="InterPro" id="IPR000504">
    <property type="entry name" value="RRM_dom"/>
</dbReference>
<feature type="compositionally biased region" description="Basic and acidic residues" evidence="4">
    <location>
        <begin position="303"/>
        <end position="312"/>
    </location>
</feature>
<dbReference type="PROSITE" id="PS50102">
    <property type="entry name" value="RRM"/>
    <property type="match status" value="2"/>
</dbReference>
<feature type="compositionally biased region" description="Basic and acidic residues" evidence="4">
    <location>
        <begin position="31"/>
        <end position="43"/>
    </location>
</feature>
<evidence type="ECO:0000259" key="5">
    <source>
        <dbReference type="PROSITE" id="PS50102"/>
    </source>
</evidence>
<organism evidence="6 7">
    <name type="scientific">Apiospora rasikravindrae</name>
    <dbReference type="NCBI Taxonomy" id="990691"/>
    <lineage>
        <taxon>Eukaryota</taxon>
        <taxon>Fungi</taxon>
        <taxon>Dikarya</taxon>
        <taxon>Ascomycota</taxon>
        <taxon>Pezizomycotina</taxon>
        <taxon>Sordariomycetes</taxon>
        <taxon>Xylariomycetidae</taxon>
        <taxon>Amphisphaeriales</taxon>
        <taxon>Apiosporaceae</taxon>
        <taxon>Apiospora</taxon>
    </lineage>
</organism>
<proteinExistence type="predicted"/>
<feature type="domain" description="RRM" evidence="5">
    <location>
        <begin position="213"/>
        <end position="291"/>
    </location>
</feature>
<keyword evidence="2 3" id="KW-0694">RNA-binding</keyword>
<feature type="compositionally biased region" description="Low complexity" evidence="4">
    <location>
        <begin position="1"/>
        <end position="26"/>
    </location>
</feature>
<feature type="region of interest" description="Disordered" evidence="4">
    <location>
        <begin position="288"/>
        <end position="318"/>
    </location>
</feature>
<keyword evidence="7" id="KW-1185">Reference proteome</keyword>
<dbReference type="InterPro" id="IPR035979">
    <property type="entry name" value="RBD_domain_sf"/>
</dbReference>
<name>A0ABR1UE25_9PEZI</name>
<feature type="compositionally biased region" description="Acidic residues" evidence="4">
    <location>
        <begin position="53"/>
        <end position="82"/>
    </location>
</feature>
<gene>
    <name evidence="6" type="ORF">PG993_001361</name>
</gene>
<dbReference type="EMBL" id="JAQQWK010000001">
    <property type="protein sequence ID" value="KAK8056134.1"/>
    <property type="molecule type" value="Genomic_DNA"/>
</dbReference>
<feature type="region of interest" description="Disordered" evidence="4">
    <location>
        <begin position="400"/>
        <end position="475"/>
    </location>
</feature>
<dbReference type="GO" id="GO:1990904">
    <property type="term" value="C:ribonucleoprotein complex"/>
    <property type="evidence" value="ECO:0007669"/>
    <property type="project" value="UniProtKB-KW"/>
</dbReference>
<keyword evidence="1" id="KW-0677">Repeat</keyword>
<dbReference type="Proteomes" id="UP001444661">
    <property type="component" value="Unassembled WGS sequence"/>
</dbReference>
<protein>
    <submittedName>
        <fullName evidence="6">28 kDa ribonucleoprotein</fullName>
    </submittedName>
</protein>
<keyword evidence="6" id="KW-0687">Ribonucleoprotein</keyword>
<feature type="compositionally biased region" description="Acidic residues" evidence="4">
    <location>
        <begin position="120"/>
        <end position="137"/>
    </location>
</feature>
<feature type="compositionally biased region" description="Acidic residues" evidence="4">
    <location>
        <begin position="155"/>
        <end position="179"/>
    </location>
</feature>
<feature type="region of interest" description="Disordered" evidence="4">
    <location>
        <begin position="1"/>
        <end position="209"/>
    </location>
</feature>
<evidence type="ECO:0000256" key="3">
    <source>
        <dbReference type="PROSITE-ProRule" id="PRU00176"/>
    </source>
</evidence>
<feature type="compositionally biased region" description="Basic and acidic residues" evidence="4">
    <location>
        <begin position="180"/>
        <end position="193"/>
    </location>
</feature>
<dbReference type="SUPFAM" id="SSF54928">
    <property type="entry name" value="RNA-binding domain, RBD"/>
    <property type="match status" value="2"/>
</dbReference>
<evidence type="ECO:0000313" key="7">
    <source>
        <dbReference type="Proteomes" id="UP001444661"/>
    </source>
</evidence>
<feature type="compositionally biased region" description="Gly residues" evidence="4">
    <location>
        <begin position="406"/>
        <end position="469"/>
    </location>
</feature>
<evidence type="ECO:0000256" key="2">
    <source>
        <dbReference type="ARBA" id="ARBA00022884"/>
    </source>
</evidence>
<feature type="compositionally biased region" description="Low complexity" evidence="4">
    <location>
        <begin position="94"/>
        <end position="109"/>
    </location>
</feature>
<dbReference type="Pfam" id="PF00076">
    <property type="entry name" value="RRM_1"/>
    <property type="match status" value="2"/>
</dbReference>
<comment type="caution">
    <text evidence="6">The sequence shown here is derived from an EMBL/GenBank/DDBJ whole genome shotgun (WGS) entry which is preliminary data.</text>
</comment>
<dbReference type="SMART" id="SM00360">
    <property type="entry name" value="RRM"/>
    <property type="match status" value="2"/>
</dbReference>
<reference evidence="6 7" key="1">
    <citation type="submission" date="2023-01" db="EMBL/GenBank/DDBJ databases">
        <title>Analysis of 21 Apiospora genomes using comparative genomics revels a genus with tremendous synthesis potential of carbohydrate active enzymes and secondary metabolites.</title>
        <authorList>
            <person name="Sorensen T."/>
        </authorList>
    </citation>
    <scope>NUCLEOTIDE SEQUENCE [LARGE SCALE GENOMIC DNA]</scope>
    <source>
        <strain evidence="6 7">CBS 33761</strain>
    </source>
</reference>
<sequence length="475" mass="49138">MGKSTKQATAKASKADATSVKSAGVSKSKKGAKEVAPKASAKDLKKKKKVESESESSDDSEEESSDDSEEDSEDSDDSESESESEKEVKKPAAKAKANGKAAAAPATNGKAKKAAKDDSSDSSDSSDDDEEDSDAEEGGAKTAAASKKAEKETSDDSDDDDEDSDDSDDSEDSGSEETEEKAAEPSKKRKADDESAAPAKKAKAENSGEEEITTLFVGNLGWGIDDDLLYKAFEECEELNSARVVTDKHMQRSRGFGYVDFKTAEACKAAHEKMQGFELEGRAMNLDFSKPRSDDAATPNARANERAQKHGDTVSPESDTLFVGNLPFDADEDMVTAFFSEAAEVKSLRLPTDPESGNRKGFGYVTFNSIDDAKSAFNSMNGGYIGEGRGARAVRLDYASQRPPREGGGGFGGGRGGGRGGGGFGGRGGGRGGGGFGGRGGGGRGGFGGRGGGRGGGGFGGGRGGGGFQGKKITF</sequence>